<accession>A0A2R6WSJ2</accession>
<organism evidence="1 2">
    <name type="scientific">Marchantia polymorpha</name>
    <name type="common">Common liverwort</name>
    <name type="synonym">Marchantia aquatica</name>
    <dbReference type="NCBI Taxonomy" id="3197"/>
    <lineage>
        <taxon>Eukaryota</taxon>
        <taxon>Viridiplantae</taxon>
        <taxon>Streptophyta</taxon>
        <taxon>Embryophyta</taxon>
        <taxon>Marchantiophyta</taxon>
        <taxon>Marchantiopsida</taxon>
        <taxon>Marchantiidae</taxon>
        <taxon>Marchantiales</taxon>
        <taxon>Marchantiaceae</taxon>
        <taxon>Marchantia</taxon>
    </lineage>
</organism>
<keyword evidence="2" id="KW-1185">Reference proteome</keyword>
<sequence length="77" mass="8763">MDPSQFRTQLASIDALDTICRSRFISKYFYCRRSDCELKGKRRPGATTTTNLKTHSNPAAREVEIGIWQCVSYVGES</sequence>
<dbReference type="AlphaFoldDB" id="A0A2R6WSJ2"/>
<protein>
    <submittedName>
        <fullName evidence="1">Uncharacterized protein</fullName>
    </submittedName>
</protein>
<name>A0A2R6WSJ2_MARPO</name>
<dbReference type="Gramene" id="Mp1g24660.1">
    <property type="protein sequence ID" value="Mp1g24660.1.cds1"/>
    <property type="gene ID" value="Mp1g24660"/>
</dbReference>
<reference evidence="2" key="1">
    <citation type="journal article" date="2017" name="Cell">
        <title>Insights into land plant evolution garnered from the Marchantia polymorpha genome.</title>
        <authorList>
            <person name="Bowman J.L."/>
            <person name="Kohchi T."/>
            <person name="Yamato K.T."/>
            <person name="Jenkins J."/>
            <person name="Shu S."/>
            <person name="Ishizaki K."/>
            <person name="Yamaoka S."/>
            <person name="Nishihama R."/>
            <person name="Nakamura Y."/>
            <person name="Berger F."/>
            <person name="Adam C."/>
            <person name="Aki S.S."/>
            <person name="Althoff F."/>
            <person name="Araki T."/>
            <person name="Arteaga-Vazquez M.A."/>
            <person name="Balasubrmanian S."/>
            <person name="Barry K."/>
            <person name="Bauer D."/>
            <person name="Boehm C.R."/>
            <person name="Briginshaw L."/>
            <person name="Caballero-Perez J."/>
            <person name="Catarino B."/>
            <person name="Chen F."/>
            <person name="Chiyoda S."/>
            <person name="Chovatia M."/>
            <person name="Davies K.M."/>
            <person name="Delmans M."/>
            <person name="Demura T."/>
            <person name="Dierschke T."/>
            <person name="Dolan L."/>
            <person name="Dorantes-Acosta A.E."/>
            <person name="Eklund D.M."/>
            <person name="Florent S.N."/>
            <person name="Flores-Sandoval E."/>
            <person name="Fujiyama A."/>
            <person name="Fukuzawa H."/>
            <person name="Galik B."/>
            <person name="Grimanelli D."/>
            <person name="Grimwood J."/>
            <person name="Grossniklaus U."/>
            <person name="Hamada T."/>
            <person name="Haseloff J."/>
            <person name="Hetherington A.J."/>
            <person name="Higo A."/>
            <person name="Hirakawa Y."/>
            <person name="Hundley H.N."/>
            <person name="Ikeda Y."/>
            <person name="Inoue K."/>
            <person name="Inoue S.I."/>
            <person name="Ishida S."/>
            <person name="Jia Q."/>
            <person name="Kakita M."/>
            <person name="Kanazawa T."/>
            <person name="Kawai Y."/>
            <person name="Kawashima T."/>
            <person name="Kennedy M."/>
            <person name="Kinose K."/>
            <person name="Kinoshita T."/>
            <person name="Kohara Y."/>
            <person name="Koide E."/>
            <person name="Komatsu K."/>
            <person name="Kopischke S."/>
            <person name="Kubo M."/>
            <person name="Kyozuka J."/>
            <person name="Lagercrantz U."/>
            <person name="Lin S.S."/>
            <person name="Lindquist E."/>
            <person name="Lipzen A.M."/>
            <person name="Lu C.W."/>
            <person name="De Luna E."/>
            <person name="Martienssen R.A."/>
            <person name="Minamino N."/>
            <person name="Mizutani M."/>
            <person name="Mizutani M."/>
            <person name="Mochizuki N."/>
            <person name="Monte I."/>
            <person name="Mosher R."/>
            <person name="Nagasaki H."/>
            <person name="Nakagami H."/>
            <person name="Naramoto S."/>
            <person name="Nishitani K."/>
            <person name="Ohtani M."/>
            <person name="Okamoto T."/>
            <person name="Okumura M."/>
            <person name="Phillips J."/>
            <person name="Pollak B."/>
            <person name="Reinders A."/>
            <person name="Rovekamp M."/>
            <person name="Sano R."/>
            <person name="Sawa S."/>
            <person name="Schmid M.W."/>
            <person name="Shirakawa M."/>
            <person name="Solano R."/>
            <person name="Spunde A."/>
            <person name="Suetsugu N."/>
            <person name="Sugano S."/>
            <person name="Sugiyama A."/>
            <person name="Sun R."/>
            <person name="Suzuki Y."/>
            <person name="Takenaka M."/>
            <person name="Takezawa D."/>
            <person name="Tomogane H."/>
            <person name="Tsuzuki M."/>
            <person name="Ueda T."/>
            <person name="Umeda M."/>
            <person name="Ward J.M."/>
            <person name="Watanabe Y."/>
            <person name="Yazaki K."/>
            <person name="Yokoyama R."/>
            <person name="Yoshitake Y."/>
            <person name="Yotsui I."/>
            <person name="Zachgo S."/>
            <person name="Schmutz J."/>
        </authorList>
    </citation>
    <scope>NUCLEOTIDE SEQUENCE [LARGE SCALE GENOMIC DNA]</scope>
    <source>
        <strain evidence="2">Tak-1</strain>
    </source>
</reference>
<gene>
    <name evidence="1" type="ORF">MARPO_0061s0055</name>
</gene>
<evidence type="ECO:0000313" key="2">
    <source>
        <dbReference type="Proteomes" id="UP000244005"/>
    </source>
</evidence>
<dbReference type="EMBL" id="KZ772733">
    <property type="protein sequence ID" value="PTQ36794.1"/>
    <property type="molecule type" value="Genomic_DNA"/>
</dbReference>
<dbReference type="Proteomes" id="UP000244005">
    <property type="component" value="Unassembled WGS sequence"/>
</dbReference>
<evidence type="ECO:0000313" key="1">
    <source>
        <dbReference type="EMBL" id="PTQ36794.1"/>
    </source>
</evidence>
<proteinExistence type="predicted"/>